<feature type="region of interest" description="Disordered" evidence="8">
    <location>
        <begin position="921"/>
        <end position="941"/>
    </location>
</feature>
<keyword evidence="12" id="KW-1185">Reference proteome</keyword>
<evidence type="ECO:0000256" key="6">
    <source>
        <dbReference type="ARBA" id="ARBA00023242"/>
    </source>
</evidence>
<organism evidence="10">
    <name type="scientific">Physcomitrium patens</name>
    <name type="common">Spreading-leaved earth moss</name>
    <name type="synonym">Physcomitrella patens</name>
    <dbReference type="NCBI Taxonomy" id="3218"/>
    <lineage>
        <taxon>Eukaryota</taxon>
        <taxon>Viridiplantae</taxon>
        <taxon>Streptophyta</taxon>
        <taxon>Embryophyta</taxon>
        <taxon>Bryophyta</taxon>
        <taxon>Bryophytina</taxon>
        <taxon>Bryopsida</taxon>
        <taxon>Funariidae</taxon>
        <taxon>Funariales</taxon>
        <taxon>Funariaceae</taxon>
        <taxon>Physcomitrium</taxon>
    </lineage>
</organism>
<reference evidence="10 12" key="1">
    <citation type="journal article" date="2008" name="Science">
        <title>The Physcomitrella genome reveals evolutionary insights into the conquest of land by plants.</title>
        <authorList>
            <person name="Rensing S."/>
            <person name="Lang D."/>
            <person name="Zimmer A."/>
            <person name="Terry A."/>
            <person name="Salamov A."/>
            <person name="Shapiro H."/>
            <person name="Nishiyama T."/>
            <person name="Perroud P.-F."/>
            <person name="Lindquist E."/>
            <person name="Kamisugi Y."/>
            <person name="Tanahashi T."/>
            <person name="Sakakibara K."/>
            <person name="Fujita T."/>
            <person name="Oishi K."/>
            <person name="Shin-I T."/>
            <person name="Kuroki Y."/>
            <person name="Toyoda A."/>
            <person name="Suzuki Y."/>
            <person name="Hashimoto A."/>
            <person name="Yamaguchi K."/>
            <person name="Sugano A."/>
            <person name="Kohara Y."/>
            <person name="Fujiyama A."/>
            <person name="Anterola A."/>
            <person name="Aoki S."/>
            <person name="Ashton N."/>
            <person name="Barbazuk W.B."/>
            <person name="Barker E."/>
            <person name="Bennetzen J."/>
            <person name="Bezanilla M."/>
            <person name="Blankenship R."/>
            <person name="Cho S.H."/>
            <person name="Dutcher S."/>
            <person name="Estelle M."/>
            <person name="Fawcett J.A."/>
            <person name="Gundlach H."/>
            <person name="Hanada K."/>
            <person name="Heyl A."/>
            <person name="Hicks K.A."/>
            <person name="Hugh J."/>
            <person name="Lohr M."/>
            <person name="Mayer K."/>
            <person name="Melkozernov A."/>
            <person name="Murata T."/>
            <person name="Nelson D."/>
            <person name="Pils B."/>
            <person name="Prigge M."/>
            <person name="Reiss B."/>
            <person name="Renner T."/>
            <person name="Rombauts S."/>
            <person name="Rushton P."/>
            <person name="Sanderfoot A."/>
            <person name="Schween G."/>
            <person name="Shiu S.-H."/>
            <person name="Stueber K."/>
            <person name="Theodoulou F.L."/>
            <person name="Tu H."/>
            <person name="Van de Peer Y."/>
            <person name="Verrier P.J."/>
            <person name="Waters E."/>
            <person name="Wood A."/>
            <person name="Yang L."/>
            <person name="Cove D."/>
            <person name="Cuming A."/>
            <person name="Hasebe M."/>
            <person name="Lucas S."/>
            <person name="Mishler D.B."/>
            <person name="Reski R."/>
            <person name="Grigoriev I."/>
            <person name="Quatrano R.S."/>
            <person name="Boore J.L."/>
        </authorList>
    </citation>
    <scope>NUCLEOTIDE SEQUENCE [LARGE SCALE GENOMIC DNA]</scope>
    <source>
        <strain evidence="11 12">cv. Gransden 2004</strain>
    </source>
</reference>
<feature type="region of interest" description="Disordered" evidence="8">
    <location>
        <begin position="1293"/>
        <end position="1319"/>
    </location>
</feature>
<feature type="region of interest" description="Disordered" evidence="8">
    <location>
        <begin position="332"/>
        <end position="352"/>
    </location>
</feature>
<accession>A0A2K1LBX8</accession>
<dbReference type="PANTHER" id="PTHR13270">
    <property type="entry name" value="PROTEIN C20ORF116-RELATED"/>
    <property type="match status" value="1"/>
</dbReference>
<protein>
    <recommendedName>
        <fullName evidence="9">Inner centromere protein ARK-binding domain-containing protein</fullName>
    </recommendedName>
</protein>
<dbReference type="Proteomes" id="UP000006727">
    <property type="component" value="Chromosome 1"/>
</dbReference>
<reference evidence="10 12" key="2">
    <citation type="journal article" date="2018" name="Plant J.">
        <title>The Physcomitrella patens chromosome-scale assembly reveals moss genome structure and evolution.</title>
        <authorList>
            <person name="Lang D."/>
            <person name="Ullrich K.K."/>
            <person name="Murat F."/>
            <person name="Fuchs J."/>
            <person name="Jenkins J."/>
            <person name="Haas F.B."/>
            <person name="Piednoel M."/>
            <person name="Gundlach H."/>
            <person name="Van Bel M."/>
            <person name="Meyberg R."/>
            <person name="Vives C."/>
            <person name="Morata J."/>
            <person name="Symeonidi A."/>
            <person name="Hiss M."/>
            <person name="Muchero W."/>
            <person name="Kamisugi Y."/>
            <person name="Saleh O."/>
            <person name="Blanc G."/>
            <person name="Decker E.L."/>
            <person name="van Gessel N."/>
            <person name="Grimwood J."/>
            <person name="Hayes R.D."/>
            <person name="Graham S.W."/>
            <person name="Gunter L.E."/>
            <person name="McDaniel S.F."/>
            <person name="Hoernstein S.N.W."/>
            <person name="Larsson A."/>
            <person name="Li F.W."/>
            <person name="Perroud P.F."/>
            <person name="Phillips J."/>
            <person name="Ranjan P."/>
            <person name="Rokshar D.S."/>
            <person name="Rothfels C.J."/>
            <person name="Schneider L."/>
            <person name="Shu S."/>
            <person name="Stevenson D.W."/>
            <person name="Thummler F."/>
            <person name="Tillich M."/>
            <person name="Villarreal Aguilar J.C."/>
            <person name="Widiez T."/>
            <person name="Wong G.K."/>
            <person name="Wymore A."/>
            <person name="Zhang Y."/>
            <person name="Zimmer A.D."/>
            <person name="Quatrano R.S."/>
            <person name="Mayer K.F.X."/>
            <person name="Goodstein D."/>
            <person name="Casacuberta J.M."/>
            <person name="Vandepoele K."/>
            <person name="Reski R."/>
            <person name="Cuming A.C."/>
            <person name="Tuskan G.A."/>
            <person name="Maumus F."/>
            <person name="Salse J."/>
            <person name="Schmutz J."/>
            <person name="Rensing S.A."/>
        </authorList>
    </citation>
    <scope>NUCLEOTIDE SEQUENCE [LARGE SCALE GENOMIC DNA]</scope>
    <source>
        <strain evidence="11 12">cv. Gransden 2004</strain>
    </source>
</reference>
<evidence type="ECO:0000256" key="4">
    <source>
        <dbReference type="ARBA" id="ARBA00022490"/>
    </source>
</evidence>
<evidence type="ECO:0000313" key="10">
    <source>
        <dbReference type="EMBL" id="PNR63540.1"/>
    </source>
</evidence>
<feature type="region of interest" description="Disordered" evidence="8">
    <location>
        <begin position="46"/>
        <end position="66"/>
    </location>
</feature>
<evidence type="ECO:0000256" key="7">
    <source>
        <dbReference type="SAM" id="Coils"/>
    </source>
</evidence>
<evidence type="ECO:0000313" key="12">
    <source>
        <dbReference type="Proteomes" id="UP000006727"/>
    </source>
</evidence>
<evidence type="ECO:0000259" key="9">
    <source>
        <dbReference type="Pfam" id="PF03941"/>
    </source>
</evidence>
<dbReference type="Gramene" id="Pp3c1_42830V3.1">
    <property type="protein sequence ID" value="Pp3c1_42830V3.1"/>
    <property type="gene ID" value="Pp3c1_42830"/>
</dbReference>
<keyword evidence="7" id="KW-0175">Coiled coil</keyword>
<comment type="subcellular location">
    <subcellularLocation>
        <location evidence="2">Cytoplasm</location>
        <location evidence="2">Cytoskeleton</location>
        <location evidence="2">Spindle</location>
    </subcellularLocation>
    <subcellularLocation>
        <location evidence="1">Nucleus</location>
    </subcellularLocation>
</comment>
<feature type="region of interest" description="Disordered" evidence="8">
    <location>
        <begin position="1996"/>
        <end position="2018"/>
    </location>
</feature>
<keyword evidence="6" id="KW-0539">Nucleus</keyword>
<dbReference type="PANTHER" id="PTHR13270:SF13">
    <property type="entry name" value="LIMPET, ISOFORM K"/>
    <property type="match status" value="1"/>
</dbReference>
<dbReference type="EnsemblPlants" id="Pp3c1_42830V3.2">
    <property type="protein sequence ID" value="Pp3c1_42830V3.2"/>
    <property type="gene ID" value="Pp3c1_42830"/>
</dbReference>
<gene>
    <name evidence="11" type="primary">LOC112285295</name>
    <name evidence="10" type="ORF">PHYPA_001966</name>
</gene>
<evidence type="ECO:0000256" key="5">
    <source>
        <dbReference type="ARBA" id="ARBA00023212"/>
    </source>
</evidence>
<keyword evidence="5" id="KW-0206">Cytoskeleton</keyword>
<feature type="compositionally biased region" description="Polar residues" evidence="8">
    <location>
        <begin position="1293"/>
        <end position="1305"/>
    </location>
</feature>
<reference evidence="11" key="3">
    <citation type="submission" date="2020-12" db="UniProtKB">
        <authorList>
            <consortium name="EnsemblPlants"/>
        </authorList>
    </citation>
    <scope>IDENTIFICATION</scope>
</reference>
<dbReference type="EnsemblPlants" id="Pp3c1_42830V3.1">
    <property type="protein sequence ID" value="Pp3c1_42830V3.1"/>
    <property type="gene ID" value="Pp3c1_42830"/>
</dbReference>
<evidence type="ECO:0000256" key="3">
    <source>
        <dbReference type="ARBA" id="ARBA00010042"/>
    </source>
</evidence>
<keyword evidence="4" id="KW-0963">Cytoplasm</keyword>
<evidence type="ECO:0000256" key="1">
    <source>
        <dbReference type="ARBA" id="ARBA00004123"/>
    </source>
</evidence>
<feature type="compositionally biased region" description="Low complexity" evidence="8">
    <location>
        <begin position="926"/>
        <end position="938"/>
    </location>
</feature>
<evidence type="ECO:0000313" key="11">
    <source>
        <dbReference type="EnsemblPlants" id="Pp3c1_42830V3.1"/>
    </source>
</evidence>
<dbReference type="PaxDb" id="3218-PP1S295_45V6.1"/>
<proteinExistence type="inferred from homology"/>
<dbReference type="STRING" id="3218.A0A2K1LBX8"/>
<dbReference type="Gramene" id="Pp3c1_42830V3.2">
    <property type="protein sequence ID" value="Pp3c1_42830V3.2"/>
    <property type="gene ID" value="Pp3c1_42830"/>
</dbReference>
<dbReference type="GO" id="GO:0005819">
    <property type="term" value="C:spindle"/>
    <property type="evidence" value="ECO:0007669"/>
    <property type="project" value="UniProtKB-SubCell"/>
</dbReference>
<dbReference type="InterPro" id="IPR005635">
    <property type="entry name" value="Inner_centromere_prot_ARK-bd"/>
</dbReference>
<feature type="region of interest" description="Disordered" evidence="8">
    <location>
        <begin position="1968"/>
        <end position="1987"/>
    </location>
</feature>
<feature type="region of interest" description="Disordered" evidence="8">
    <location>
        <begin position="1867"/>
        <end position="1900"/>
    </location>
</feature>
<comment type="similarity">
    <text evidence="3">Belongs to the INCENP family.</text>
</comment>
<evidence type="ECO:0000256" key="2">
    <source>
        <dbReference type="ARBA" id="ARBA00004186"/>
    </source>
</evidence>
<sequence length="2094" mass="229485">MEAILRTVLLRQQQMATQWDAEFEQQKQLFHINTSTLIDMLPVQPRKKRHKVDSYRQQPGPTPSHDKENFIGLQGFLPSNGFLESPKTKAPHSRGLAKRDLNTRFCDNDVKSAGRMEVKPLESLGQPSLYQSAWRNCLDADNPELNTRIVHGVRDISQVTSRQVSVKIEADEGGSCDIRVPSASEVEIRKRSRGGEDKSIALQMSHEEIPDAPVEDEKQADRIAIADVGEENSKSKRARKVGINNERSVEVKDQLENASGDSEVVKAVEPEIESNVGTGETMPIFGADADVVKVEIEPVNVSKAPSRRGRAAKCTSTASRAAMAAVGSDVVSKEPVRRGRSKQASTVSGAAVPQIAPRVTRSRARKAESVVESESGICEQLSSSQVACKASDLQGGGGAVVLPRVGADFPVGVGNSELKPCHSLSHCKDEEHDRSSKLVLRPQIEKCDQVDVSTSAEKISNDVQRSSKASQSRLQKPVTRFARKGSEISPVALGMTQPDDASNSARITSQEDTVFPVPKTEVEGVRVDSRIAEARASAGNVAVYHVKNDQHMSLSQLELRRIEVGVGQREVDLTSAAIPFAMRDATERQVRNEFLTLLDARTAREVTGKIAPCIAALEGDILPDAVYKDLTKGGSQSRCDMIGDNRHASISEAQHLSARLASCEAAELCHGKDVTQLSNAPSSNEMGARKVLLSETMNDNISHMKQSSDPVAFQEKSSLVRSRQSSHKVDRIASVTSLDLSEAGKEGSAGNVELQTAACVAREPTPAGRDESRENPLKDVVASEQEGMEDHNVIEKRSNEANVLFAKRTWQVKRASMQDAFMGTTSEGSRVNEPNDLKEFEDAGSTMNMAREQGHSDAVSPVRYSEARAIEEAMGCSLEQEFHPEVTLTLNRFQFRKRLSPRSKARARRWRSDVATNGVDYVRGQSSDAPAASPSKAISSRDRSLEGVAYETFLEAQSPNPEEALQQIEPAFSFGALKSVDQADTIPRQVEHLENGSQAEESCRRSIATLCNEVCTQTFQDGEVGDNTVEYEIMETANEKNGNSLSPLPLLRSIYMLSKACQNDMAGARGILEDEDQQQVHTLIESAKKIIEQLSSKRAHAVGALPTTPASTHPALKGSRFNDHTNLYPDRFRLFITPKPSSAPPSMLPSSSNIFPVVVLQDDIEVNSPPVKHLNQEIMEQDFVTRPCLDSILPGSAISSDNIESPARAKSCSLADDGKLQTTSCTDNSQSKEGVYVPASESGLEMSRLSDSVHKHRNSDALPNTIVCGALAIGSASAHPGCQKDGILKSCNGSKQSTRGPTGTVDTVEHSTRQTDNPDPWSFKTIGVAENSTETMSRFSAQSKDDVVGTYSTAKDVLHLLGTESLISHPTHLPTPVQSLRFSPGCASNHHSKTSLSSKKVHFEAGDPEVTAAIYEGDSRIPCSPVFIVKQSGQDDSCHVLGTSIAVPSFPHLEFQKTVIPEAETFIPDSTSEPSNELVLHSQLKLTSSPASMLRVEPQCSSNLINAVPGSLASNPGLPRSNLVSSMRSFIPLVQHQQPAAPYPNGKRDVKVKALEAAEAARRAAEQKELEKQERKKAAELAKREKLERAAQDKLAKKEKAAQEKLLHQEARAEESNKRKAVAAGTTKSILVDSATCKGSSNQNMLVKVKKTYELKLKMDQDKQERLLEEQRRKEEDWKKKEAENAARKRKHEAAEKKEKMEKRRRLEEVMKANREMEERQRLELERKAQKQKALEEMEKERKTIEEEIKRQKRLEKEKEVEQRRKKEEERELAWLESKEATRKRKEEAAKQLKLLESEGYQQAAKILRSSEDPTVPVAGPYHSFLASLHTAMGVGDGIGAALPSGVNNLVDPQRPSSHSLIGHPLRVPQQSGEGAGACRNSQTAMRVPRTTPEGAHGVSSTIVGSGQPLFRTPPEAFGNPTGASIVVTGGIVSSTKVLRDRAINVPQDQHGSKTGVNAVALGSKLTKPVHNGFSGPPGGVIRQGDKGLQSYEISPYRDSEDEDSDEEEKRSQKPIPQWARKEHILSQLVRQLEQDPDDIFIGASSCSLDEVFEVKGSKKRPDFKRRGSSGDWVKDCLTWQEQIQYKVTMGYLH</sequence>
<feature type="region of interest" description="Disordered" evidence="8">
    <location>
        <begin position="1668"/>
        <end position="1772"/>
    </location>
</feature>
<dbReference type="EMBL" id="ABEU02000001">
    <property type="protein sequence ID" value="PNR63540.1"/>
    <property type="molecule type" value="Genomic_DNA"/>
</dbReference>
<evidence type="ECO:0000256" key="8">
    <source>
        <dbReference type="SAM" id="MobiDB-lite"/>
    </source>
</evidence>
<feature type="domain" description="Inner centromere protein ARK-binding" evidence="9">
    <location>
        <begin position="1999"/>
        <end position="2053"/>
    </location>
</feature>
<dbReference type="Pfam" id="PF03941">
    <property type="entry name" value="INCENP_ARK-bind"/>
    <property type="match status" value="1"/>
</dbReference>
<dbReference type="GO" id="GO:0005634">
    <property type="term" value="C:nucleus"/>
    <property type="evidence" value="ECO:0007669"/>
    <property type="project" value="UniProtKB-SubCell"/>
</dbReference>
<name>A0A2K1LBX8_PHYPA</name>
<feature type="coiled-coil region" evidence="7">
    <location>
        <begin position="1551"/>
        <end position="1604"/>
    </location>
</feature>